<comment type="caution">
    <text evidence="1">The sequence shown here is derived from an EMBL/GenBank/DDBJ whole genome shotgun (WGS) entry which is preliminary data.</text>
</comment>
<sequence>MSKLEKVEKAIEKGKEAALIKLAQDKDEEVRLAAIAGMGKIGKDDSFNFIVPDMLTNDDPKVRATAAEALGNMDNEHASAHLRYYLEREKDPTVIAAMRNAIAALNKGE</sequence>
<dbReference type="InterPro" id="IPR016024">
    <property type="entry name" value="ARM-type_fold"/>
</dbReference>
<evidence type="ECO:0000313" key="2">
    <source>
        <dbReference type="Proteomes" id="UP000824214"/>
    </source>
</evidence>
<dbReference type="Pfam" id="PF13646">
    <property type="entry name" value="HEAT_2"/>
    <property type="match status" value="1"/>
</dbReference>
<dbReference type="EMBL" id="DWXZ01000028">
    <property type="protein sequence ID" value="HJB36785.1"/>
    <property type="molecule type" value="Genomic_DNA"/>
</dbReference>
<dbReference type="GO" id="GO:0016491">
    <property type="term" value="F:oxidoreductase activity"/>
    <property type="evidence" value="ECO:0007669"/>
    <property type="project" value="TreeGrafter"/>
</dbReference>
<gene>
    <name evidence="1" type="ORF">H9942_01795</name>
</gene>
<name>A0A9D2RZ82_9FIRM</name>
<proteinExistence type="predicted"/>
<dbReference type="Proteomes" id="UP000824214">
    <property type="component" value="Unassembled WGS sequence"/>
</dbReference>
<evidence type="ECO:0000313" key="1">
    <source>
        <dbReference type="EMBL" id="HJB36785.1"/>
    </source>
</evidence>
<dbReference type="InterPro" id="IPR011989">
    <property type="entry name" value="ARM-like"/>
</dbReference>
<reference evidence="1" key="2">
    <citation type="submission" date="2021-04" db="EMBL/GenBank/DDBJ databases">
        <authorList>
            <person name="Gilroy R."/>
        </authorList>
    </citation>
    <scope>NUCLEOTIDE SEQUENCE</scope>
    <source>
        <strain evidence="1">ChiBcolR8-3208</strain>
    </source>
</reference>
<reference evidence="1" key="1">
    <citation type="journal article" date="2021" name="PeerJ">
        <title>Extensive microbial diversity within the chicken gut microbiome revealed by metagenomics and culture.</title>
        <authorList>
            <person name="Gilroy R."/>
            <person name="Ravi A."/>
            <person name="Getino M."/>
            <person name="Pursley I."/>
            <person name="Horton D.L."/>
            <person name="Alikhan N.F."/>
            <person name="Baker D."/>
            <person name="Gharbi K."/>
            <person name="Hall N."/>
            <person name="Watson M."/>
            <person name="Adriaenssens E.M."/>
            <person name="Foster-Nyarko E."/>
            <person name="Jarju S."/>
            <person name="Secka A."/>
            <person name="Antonio M."/>
            <person name="Oren A."/>
            <person name="Chaudhuri R.R."/>
            <person name="La Ragione R."/>
            <person name="Hildebrand F."/>
            <person name="Pallen M.J."/>
        </authorList>
    </citation>
    <scope>NUCLEOTIDE SEQUENCE</scope>
    <source>
        <strain evidence="1">ChiBcolR8-3208</strain>
    </source>
</reference>
<dbReference type="Gene3D" id="1.25.10.10">
    <property type="entry name" value="Leucine-rich Repeat Variant"/>
    <property type="match status" value="1"/>
</dbReference>
<protein>
    <submittedName>
        <fullName evidence="1">HEAT repeat domain-containing protein</fullName>
    </submittedName>
</protein>
<dbReference type="PANTHER" id="PTHR12697:SF5">
    <property type="entry name" value="DEOXYHYPUSINE HYDROXYLASE"/>
    <property type="match status" value="1"/>
</dbReference>
<accession>A0A9D2RZ82</accession>
<organism evidence="1 2">
    <name type="scientific">Candidatus Acutalibacter ornithocaccae</name>
    <dbReference type="NCBI Taxonomy" id="2838416"/>
    <lineage>
        <taxon>Bacteria</taxon>
        <taxon>Bacillati</taxon>
        <taxon>Bacillota</taxon>
        <taxon>Clostridia</taxon>
        <taxon>Eubacteriales</taxon>
        <taxon>Acutalibacteraceae</taxon>
        <taxon>Acutalibacter</taxon>
    </lineage>
</organism>
<dbReference type="SUPFAM" id="SSF48371">
    <property type="entry name" value="ARM repeat"/>
    <property type="match status" value="1"/>
</dbReference>
<dbReference type="PANTHER" id="PTHR12697">
    <property type="entry name" value="PBS LYASE HEAT-LIKE PROTEIN"/>
    <property type="match status" value="1"/>
</dbReference>
<dbReference type="AlphaFoldDB" id="A0A9D2RZ82"/>